<evidence type="ECO:0000256" key="1">
    <source>
        <dbReference type="SAM" id="SignalP"/>
    </source>
</evidence>
<reference evidence="2 3" key="1">
    <citation type="submission" date="2015-11" db="EMBL/GenBank/DDBJ databases">
        <title>Genomic analysis of 38 Legionella species identifies large and diverse effector repertoires.</title>
        <authorList>
            <person name="Burstein D."/>
            <person name="Amaro F."/>
            <person name="Zusman T."/>
            <person name="Lifshitz Z."/>
            <person name="Cohen O."/>
            <person name="Gilbert J.A."/>
            <person name="Pupko T."/>
            <person name="Shuman H.A."/>
            <person name="Segal G."/>
        </authorList>
    </citation>
    <scope>NUCLEOTIDE SEQUENCE [LARGE SCALE GENOMIC DNA]</scope>
    <source>
        <strain evidence="2 3">Bercovier 4</strain>
    </source>
</reference>
<dbReference type="RefSeq" id="WP_058501845.1">
    <property type="nucleotide sequence ID" value="NZ_CAAAJA010000027.1"/>
</dbReference>
<feature type="signal peptide" evidence="1">
    <location>
        <begin position="1"/>
        <end position="23"/>
    </location>
</feature>
<dbReference type="Proteomes" id="UP000054761">
    <property type="component" value="Unassembled WGS sequence"/>
</dbReference>
<keyword evidence="1" id="KW-0732">Signal</keyword>
<proteinExistence type="predicted"/>
<organism evidence="2 3">
    <name type="scientific">Legionella israelensis</name>
    <dbReference type="NCBI Taxonomy" id="454"/>
    <lineage>
        <taxon>Bacteria</taxon>
        <taxon>Pseudomonadati</taxon>
        <taxon>Pseudomonadota</taxon>
        <taxon>Gammaproteobacteria</taxon>
        <taxon>Legionellales</taxon>
        <taxon>Legionellaceae</taxon>
        <taxon>Legionella</taxon>
    </lineage>
</organism>
<accession>A0A0W0VR12</accession>
<dbReference type="PATRIC" id="fig|454.4.peg.1624"/>
<comment type="caution">
    <text evidence="2">The sequence shown here is derived from an EMBL/GenBank/DDBJ whole genome shotgun (WGS) entry which is preliminary data.</text>
</comment>
<evidence type="ECO:0000313" key="2">
    <source>
        <dbReference type="EMBL" id="KTD22472.1"/>
    </source>
</evidence>
<name>A0A0W0VR12_9GAMM</name>
<protein>
    <submittedName>
        <fullName evidence="2">Macrophage killing protein with similarity to conjugation protein</fullName>
    </submittedName>
</protein>
<feature type="chain" id="PRO_5006915005" evidence="1">
    <location>
        <begin position="24"/>
        <end position="152"/>
    </location>
</feature>
<dbReference type="STRING" id="454.Lisr_1493"/>
<sequence>MRAPSFILSFTLMLMLISPLSMADDNTEVKAWVENVLISTLAISYQESDEDIRKVQHYYSMNAWDGLSSFLGDKVDVVREKQLELHPSPQAPPNILETGYVSGIHYWRIAQDIIIPELDVEINFIVAVLEAKPMDGSRFVIQSISMSKNKSQ</sequence>
<evidence type="ECO:0000313" key="3">
    <source>
        <dbReference type="Proteomes" id="UP000054761"/>
    </source>
</evidence>
<gene>
    <name evidence="2" type="ORF">Lisr_1493</name>
</gene>
<dbReference type="OrthoDB" id="5638127at2"/>
<dbReference type="AlphaFoldDB" id="A0A0W0VR12"/>
<keyword evidence="3" id="KW-1185">Reference proteome</keyword>
<dbReference type="EMBL" id="LNYH01000086">
    <property type="protein sequence ID" value="KTD22472.1"/>
    <property type="molecule type" value="Genomic_DNA"/>
</dbReference>